<proteinExistence type="predicted"/>
<comment type="caution">
    <text evidence="1">The sequence shown here is derived from an EMBL/GenBank/DDBJ whole genome shotgun (WGS) entry which is preliminary data.</text>
</comment>
<accession>A0ABT3ZNR6</accession>
<dbReference type="EMBL" id="JAPMXC010000003">
    <property type="protein sequence ID" value="MCY0388194.1"/>
    <property type="molecule type" value="Genomic_DNA"/>
</dbReference>
<dbReference type="Proteomes" id="UP001082899">
    <property type="component" value="Unassembled WGS sequence"/>
</dbReference>
<protein>
    <submittedName>
        <fullName evidence="1">Uncharacterized protein</fullName>
    </submittedName>
</protein>
<keyword evidence="2" id="KW-1185">Reference proteome</keyword>
<evidence type="ECO:0000313" key="2">
    <source>
        <dbReference type="Proteomes" id="UP001082899"/>
    </source>
</evidence>
<sequence length="214" mass="22170">MPISAPFLPSAMPFATSVCRAAAVLPGLASRVTSHMVNNNDRNRPLWYRALDLAQKALVASKVVGAPTVALVPVAASVLLSAANAVYDTASLQHVVAMHSLNASVSVAKYVLLQDSMLGPSAQAVVAHLFTALLYETNNITATAALLQLISARPDVMDLLKGMAAEHGLPLLHSILGGALNLLSGAGAWAVGSLRDALFAELGRYGLGMPIEPA</sequence>
<gene>
    <name evidence="1" type="ORF">OVY01_13300</name>
</gene>
<organism evidence="1 2">
    <name type="scientific">Robbsia betulipollinis</name>
    <dbReference type="NCBI Taxonomy" id="2981849"/>
    <lineage>
        <taxon>Bacteria</taxon>
        <taxon>Pseudomonadati</taxon>
        <taxon>Pseudomonadota</taxon>
        <taxon>Betaproteobacteria</taxon>
        <taxon>Burkholderiales</taxon>
        <taxon>Burkholderiaceae</taxon>
        <taxon>Robbsia</taxon>
    </lineage>
</organism>
<reference evidence="1" key="1">
    <citation type="submission" date="2022-11" db="EMBL/GenBank/DDBJ databases">
        <title>Robbsia betulipollinis sp. nov., isolated from pollen of birch (Betula pendula).</title>
        <authorList>
            <person name="Shi H."/>
            <person name="Ambika Manirajan B."/>
            <person name="Ratering S."/>
            <person name="Geissler-Plaum R."/>
            <person name="Schnell S."/>
        </authorList>
    </citation>
    <scope>NUCLEOTIDE SEQUENCE</scope>
    <source>
        <strain evidence="1">Bb-Pol-6</strain>
    </source>
</reference>
<evidence type="ECO:0000313" key="1">
    <source>
        <dbReference type="EMBL" id="MCY0388194.1"/>
    </source>
</evidence>
<name>A0ABT3ZNR6_9BURK</name>